<dbReference type="Pfam" id="PF00270">
    <property type="entry name" value="DEAD"/>
    <property type="match status" value="1"/>
</dbReference>
<dbReference type="EC" id="3.6.4.13" evidence="7"/>
<evidence type="ECO:0000256" key="1">
    <source>
        <dbReference type="ARBA" id="ARBA00022741"/>
    </source>
</evidence>
<dbReference type="KEGG" id="mis:MICPUN_107371"/>
<dbReference type="InterPro" id="IPR014001">
    <property type="entry name" value="Helicase_ATP-bd"/>
</dbReference>
<dbReference type="SUPFAM" id="SSF52540">
    <property type="entry name" value="P-loop containing nucleoside triphosphate hydrolases"/>
    <property type="match status" value="1"/>
</dbReference>
<dbReference type="GeneID" id="8250264"/>
<evidence type="ECO:0000313" key="10">
    <source>
        <dbReference type="EMBL" id="ACO68987.1"/>
    </source>
</evidence>
<evidence type="ECO:0000256" key="4">
    <source>
        <dbReference type="ARBA" id="ARBA00022840"/>
    </source>
</evidence>
<keyword evidence="11" id="KW-1185">Reference proteome</keyword>
<dbReference type="OMA" id="DIEIQHA"/>
<evidence type="ECO:0000256" key="3">
    <source>
        <dbReference type="ARBA" id="ARBA00022806"/>
    </source>
</evidence>
<dbReference type="Pfam" id="PF00271">
    <property type="entry name" value="Helicase_C"/>
    <property type="match status" value="1"/>
</dbReference>
<evidence type="ECO:0000259" key="9">
    <source>
        <dbReference type="PROSITE" id="PS51194"/>
    </source>
</evidence>
<dbReference type="EMBL" id="CP001574">
    <property type="protein sequence ID" value="ACO68987.1"/>
    <property type="molecule type" value="Genomic_DNA"/>
</dbReference>
<sequence length="523" mass="58236">MHDSAHNIRNAFHEDHSSIDLLPGLEPKLCVALKTSKICRPFKIQADTWRHTGGGLSFDRDLCVSAPTGSGKTLAYAIPIVQALCRQTKLSHLRSLVIVPTGDLAAQVGNVFKPLCQAVGLKVSIAQGSGIKSLYHNDAFGEQNAFRHHPAVKQKFITSLTVQTTVTDLTSNTEADIRDVDILVTPPGRLVTLIRRFARLFLDRVEFLVIDEADRVLRQTYQGWLPLVNRTVVTGTFHTSLGDRGASRRRLKKLLFSATLTQDPGRLAGLHLKAPHRISTVVSQAMRENRYFLPPGLKEYVIISRGDEKLLVLCALLKRIGPTPAIVFTASVDATRRLFRLLHLMIGLPSKPVEYSSYAPLLHRTESLKLFRSGRCSLLVASDAATRGLDFEHVGVTISYDVPTHPKTYVHRVGRAARAQRRGLAYTICRPTEVDKFHLMLTNIGVRKEDNVLQQLFISDEEILSFSRNMKQAMSAMNLKLAARRTIISHSISKDGLQTESEVVRVAADQASHNFRVALQEDR</sequence>
<dbReference type="PANTHER" id="PTHR24031">
    <property type="entry name" value="RNA HELICASE"/>
    <property type="match status" value="1"/>
</dbReference>
<proteinExistence type="inferred from homology"/>
<evidence type="ECO:0000256" key="2">
    <source>
        <dbReference type="ARBA" id="ARBA00022801"/>
    </source>
</evidence>
<dbReference type="InParanoid" id="C1FEM9"/>
<dbReference type="Gene3D" id="3.40.50.300">
    <property type="entry name" value="P-loop containing nucleotide triphosphate hydrolases"/>
    <property type="match status" value="2"/>
</dbReference>
<dbReference type="FunCoup" id="C1FEM9">
    <property type="interactions" value="1878"/>
</dbReference>
<keyword evidence="2 6" id="KW-0378">Hydrolase</keyword>
<dbReference type="CDD" id="cd18787">
    <property type="entry name" value="SF2_C_DEAD"/>
    <property type="match status" value="1"/>
</dbReference>
<feature type="domain" description="Helicase ATP-binding" evidence="8">
    <location>
        <begin position="53"/>
        <end position="278"/>
    </location>
</feature>
<dbReference type="STRING" id="296587.C1FEM9"/>
<keyword evidence="4 6" id="KW-0067">ATP-binding</keyword>
<dbReference type="AlphaFoldDB" id="C1FEM9"/>
<dbReference type="RefSeq" id="XP_002507729.1">
    <property type="nucleotide sequence ID" value="XM_002507683.1"/>
</dbReference>
<dbReference type="OrthoDB" id="3370at2759"/>
<dbReference type="GO" id="GO:0005524">
    <property type="term" value="F:ATP binding"/>
    <property type="evidence" value="ECO:0007669"/>
    <property type="project" value="UniProtKB-UniRule"/>
</dbReference>
<keyword evidence="5 7" id="KW-0694">RNA-binding</keyword>
<dbReference type="eggNOG" id="KOG0350">
    <property type="taxonomic scope" value="Eukaryota"/>
</dbReference>
<gene>
    <name evidence="10" type="primary">HEL1</name>
    <name evidence="10" type="ORF">MICPUN_107371</name>
</gene>
<comment type="function">
    <text evidence="7">RNA helicase.</text>
</comment>
<organism evidence="10 11">
    <name type="scientific">Micromonas commoda (strain RCC299 / NOUM17 / CCMP2709)</name>
    <name type="common">Picoplanktonic green alga</name>
    <dbReference type="NCBI Taxonomy" id="296587"/>
    <lineage>
        <taxon>Eukaryota</taxon>
        <taxon>Viridiplantae</taxon>
        <taxon>Chlorophyta</taxon>
        <taxon>Mamiellophyceae</taxon>
        <taxon>Mamiellales</taxon>
        <taxon>Mamiellaceae</taxon>
        <taxon>Micromonas</taxon>
    </lineage>
</organism>
<comment type="catalytic activity">
    <reaction evidence="7">
        <text>ATP + H2O = ADP + phosphate + H(+)</text>
        <dbReference type="Rhea" id="RHEA:13065"/>
        <dbReference type="ChEBI" id="CHEBI:15377"/>
        <dbReference type="ChEBI" id="CHEBI:15378"/>
        <dbReference type="ChEBI" id="CHEBI:30616"/>
        <dbReference type="ChEBI" id="CHEBI:43474"/>
        <dbReference type="ChEBI" id="CHEBI:456216"/>
        <dbReference type="EC" id="3.6.4.13"/>
    </reaction>
</comment>
<evidence type="ECO:0000313" key="11">
    <source>
        <dbReference type="Proteomes" id="UP000002009"/>
    </source>
</evidence>
<dbReference type="GO" id="GO:0003724">
    <property type="term" value="F:RNA helicase activity"/>
    <property type="evidence" value="ECO:0007669"/>
    <property type="project" value="UniProtKB-EC"/>
</dbReference>
<dbReference type="GO" id="GO:0016787">
    <property type="term" value="F:hydrolase activity"/>
    <property type="evidence" value="ECO:0007669"/>
    <property type="project" value="UniProtKB-KW"/>
</dbReference>
<keyword evidence="3 6" id="KW-0347">Helicase</keyword>
<comment type="similarity">
    <text evidence="6">Belongs to the DEAD box helicase family.</text>
</comment>
<dbReference type="InterPro" id="IPR001650">
    <property type="entry name" value="Helicase_C-like"/>
</dbReference>
<evidence type="ECO:0000256" key="7">
    <source>
        <dbReference type="RuleBase" id="RU365068"/>
    </source>
</evidence>
<dbReference type="PROSITE" id="PS51192">
    <property type="entry name" value="HELICASE_ATP_BIND_1"/>
    <property type="match status" value="1"/>
</dbReference>
<dbReference type="GO" id="GO:0003723">
    <property type="term" value="F:RNA binding"/>
    <property type="evidence" value="ECO:0007669"/>
    <property type="project" value="UniProtKB-UniRule"/>
</dbReference>
<dbReference type="SMART" id="SM00490">
    <property type="entry name" value="HELICc"/>
    <property type="match status" value="1"/>
</dbReference>
<feature type="domain" description="Helicase C-terminal" evidence="9">
    <location>
        <begin position="312"/>
        <end position="464"/>
    </location>
</feature>
<comment type="domain">
    <text evidence="7">The Q motif is unique to and characteristic of the DEAD box family of RNA helicases and controls ATP binding and hydrolysis.</text>
</comment>
<dbReference type="InterPro" id="IPR000629">
    <property type="entry name" value="RNA-helicase_DEAD-box_CS"/>
</dbReference>
<accession>C1FEM9</accession>
<name>C1FEM9_MICCC</name>
<dbReference type="InterPro" id="IPR027417">
    <property type="entry name" value="P-loop_NTPase"/>
</dbReference>
<dbReference type="PROSITE" id="PS00039">
    <property type="entry name" value="DEAD_ATP_HELICASE"/>
    <property type="match status" value="1"/>
</dbReference>
<dbReference type="PROSITE" id="PS51194">
    <property type="entry name" value="HELICASE_CTER"/>
    <property type="match status" value="1"/>
</dbReference>
<dbReference type="SMART" id="SM00487">
    <property type="entry name" value="DEXDc"/>
    <property type="match status" value="1"/>
</dbReference>
<dbReference type="Proteomes" id="UP000002009">
    <property type="component" value="Chromosome 1"/>
</dbReference>
<dbReference type="InterPro" id="IPR011545">
    <property type="entry name" value="DEAD/DEAH_box_helicase_dom"/>
</dbReference>
<evidence type="ECO:0000256" key="5">
    <source>
        <dbReference type="ARBA" id="ARBA00022884"/>
    </source>
</evidence>
<evidence type="ECO:0000259" key="8">
    <source>
        <dbReference type="PROSITE" id="PS51192"/>
    </source>
</evidence>
<evidence type="ECO:0000256" key="6">
    <source>
        <dbReference type="RuleBase" id="RU000492"/>
    </source>
</evidence>
<keyword evidence="1 6" id="KW-0547">Nucleotide-binding</keyword>
<protein>
    <recommendedName>
        <fullName evidence="7">ATP-dependent RNA helicase</fullName>
        <ecNumber evidence="7">3.6.4.13</ecNumber>
    </recommendedName>
</protein>
<reference evidence="10 11" key="1">
    <citation type="journal article" date="2009" name="Science">
        <title>Green evolution and dynamic adaptations revealed by genomes of the marine picoeukaryotes Micromonas.</title>
        <authorList>
            <person name="Worden A.Z."/>
            <person name="Lee J.H."/>
            <person name="Mock T."/>
            <person name="Rouze P."/>
            <person name="Simmons M.P."/>
            <person name="Aerts A.L."/>
            <person name="Allen A.E."/>
            <person name="Cuvelier M.L."/>
            <person name="Derelle E."/>
            <person name="Everett M.V."/>
            <person name="Foulon E."/>
            <person name="Grimwood J."/>
            <person name="Gundlach H."/>
            <person name="Henrissat B."/>
            <person name="Napoli C."/>
            <person name="McDonald S.M."/>
            <person name="Parker M.S."/>
            <person name="Rombauts S."/>
            <person name="Salamov A."/>
            <person name="Von Dassow P."/>
            <person name="Badger J.H."/>
            <person name="Coutinho P.M."/>
            <person name="Demir E."/>
            <person name="Dubchak I."/>
            <person name="Gentemann C."/>
            <person name="Eikrem W."/>
            <person name="Gready J.E."/>
            <person name="John U."/>
            <person name="Lanier W."/>
            <person name="Lindquist E.A."/>
            <person name="Lucas S."/>
            <person name="Mayer K.F."/>
            <person name="Moreau H."/>
            <person name="Not F."/>
            <person name="Otillar R."/>
            <person name="Panaud O."/>
            <person name="Pangilinan J."/>
            <person name="Paulsen I."/>
            <person name="Piegu B."/>
            <person name="Poliakov A."/>
            <person name="Robbens S."/>
            <person name="Schmutz J."/>
            <person name="Toulza E."/>
            <person name="Wyss T."/>
            <person name="Zelensky A."/>
            <person name="Zhou K."/>
            <person name="Armbrust E.V."/>
            <person name="Bhattacharya D."/>
            <person name="Goodenough U.W."/>
            <person name="Van de Peer Y."/>
            <person name="Grigoriev I.V."/>
        </authorList>
    </citation>
    <scope>NUCLEOTIDE SEQUENCE [LARGE SCALE GENOMIC DNA]</scope>
    <source>
        <strain evidence="11">RCC299 / NOUM17</strain>
    </source>
</reference>